<evidence type="ECO:0000313" key="3">
    <source>
        <dbReference type="Proteomes" id="UP000307562"/>
    </source>
</evidence>
<sequence>MAERQSSDQVANAITREDIPEKPGYEREIDENVDAALEDALDTVSVANEDYLERLLASELGSFRIERGESA</sequence>
<dbReference type="EMBL" id="CP040639">
    <property type="protein sequence ID" value="QCW05292.1"/>
    <property type="molecule type" value="Genomic_DNA"/>
</dbReference>
<dbReference type="AlphaFoldDB" id="A0A4P9TM57"/>
<dbReference type="GeneID" id="96158190"/>
<organism evidence="2 3">
    <name type="scientific">Natrinema pallidum</name>
    <dbReference type="NCBI Taxonomy" id="69527"/>
    <lineage>
        <taxon>Archaea</taxon>
        <taxon>Methanobacteriati</taxon>
        <taxon>Methanobacteriota</taxon>
        <taxon>Stenosarchaea group</taxon>
        <taxon>Halobacteria</taxon>
        <taxon>Halobacteriales</taxon>
        <taxon>Natrialbaceae</taxon>
        <taxon>Natrinema</taxon>
    </lineage>
</organism>
<protein>
    <submittedName>
        <fullName evidence="2">Uncharacterized protein</fullName>
    </submittedName>
</protein>
<proteinExistence type="predicted"/>
<feature type="compositionally biased region" description="Basic and acidic residues" evidence="1">
    <location>
        <begin position="15"/>
        <end position="26"/>
    </location>
</feature>
<geneLocation type="plasmid" evidence="3">
    <name>pnpa70</name>
</geneLocation>
<evidence type="ECO:0000256" key="1">
    <source>
        <dbReference type="SAM" id="MobiDB-lite"/>
    </source>
</evidence>
<keyword evidence="3" id="KW-1185">Reference proteome</keyword>
<reference evidence="3" key="1">
    <citation type="submission" date="2019-05" db="EMBL/GenBank/DDBJ databases">
        <title>Complete Genome Sequence and Methylation Pattern of the Halophilic Archaeon Natrinema pallidum BOL6-1.</title>
        <authorList>
            <person name="DasSarma P."/>
            <person name="DasSarma B.P."/>
            <person name="DasSarma S.L."/>
            <person name="Martinez F.L."/>
            <person name="Guzman D."/>
            <person name="Roberts R.J."/>
            <person name="DasSarma S."/>
        </authorList>
    </citation>
    <scope>NUCLEOTIDE SEQUENCE [LARGE SCALE GENOMIC DNA]</scope>
    <source>
        <strain evidence="3">BOL6-1</strain>
        <plasmid evidence="3">pnpa70</plasmid>
    </source>
</reference>
<name>A0A4P9TM57_9EURY</name>
<gene>
    <name evidence="2" type="ORF">FGF80_18800</name>
</gene>
<dbReference type="KEGG" id="npl:FGF80_18800"/>
<dbReference type="RefSeq" id="WP_138655749.1">
    <property type="nucleotide sequence ID" value="NZ_CP040639.1"/>
</dbReference>
<feature type="region of interest" description="Disordered" evidence="1">
    <location>
        <begin position="1"/>
        <end position="26"/>
    </location>
</feature>
<dbReference type="Proteomes" id="UP000307562">
    <property type="component" value="Plasmid pNPA70"/>
</dbReference>
<accession>A0A4P9TM57</accession>
<keyword evidence="2" id="KW-0614">Plasmid</keyword>
<evidence type="ECO:0000313" key="2">
    <source>
        <dbReference type="EMBL" id="QCW05292.1"/>
    </source>
</evidence>